<dbReference type="PANTHER" id="PTHR12418">
    <property type="entry name" value="ACYL-COENZYME A THIOESTERASE THEM4"/>
    <property type="match status" value="1"/>
</dbReference>
<gene>
    <name evidence="25" type="ORF">FRD01_23230</name>
</gene>
<keyword evidence="6" id="KW-0053">Apoptosis</keyword>
<dbReference type="SUPFAM" id="SSF54637">
    <property type="entry name" value="Thioesterase/thiol ester dehydrase-isomerase"/>
    <property type="match status" value="1"/>
</dbReference>
<keyword evidence="5" id="KW-0963">Cytoplasm</keyword>
<evidence type="ECO:0000256" key="22">
    <source>
        <dbReference type="ARBA" id="ARBA00048074"/>
    </source>
</evidence>
<keyword evidence="9" id="KW-0809">Transit peptide</keyword>
<keyword evidence="8" id="KW-0276">Fatty acid metabolism</keyword>
<dbReference type="CDD" id="cd03443">
    <property type="entry name" value="PaaI_thioesterase"/>
    <property type="match status" value="1"/>
</dbReference>
<evidence type="ECO:0000259" key="24">
    <source>
        <dbReference type="Pfam" id="PF03061"/>
    </source>
</evidence>
<dbReference type="EMBL" id="CP042467">
    <property type="protein sequence ID" value="QED30094.1"/>
    <property type="molecule type" value="Genomic_DNA"/>
</dbReference>
<name>A0A5B8XXG3_9DELT</name>
<dbReference type="PANTHER" id="PTHR12418:SF19">
    <property type="entry name" value="ACYL-COENZYME A THIOESTERASE THEM4"/>
    <property type="match status" value="1"/>
</dbReference>
<dbReference type="Pfam" id="PF03061">
    <property type="entry name" value="4HBT"/>
    <property type="match status" value="1"/>
</dbReference>
<evidence type="ECO:0000256" key="4">
    <source>
        <dbReference type="ARBA" id="ARBA00022475"/>
    </source>
</evidence>
<keyword evidence="26" id="KW-1185">Reference proteome</keyword>
<comment type="similarity">
    <text evidence="15">Belongs to the THEM4/THEM5 thioesterase family.</text>
</comment>
<dbReference type="GO" id="GO:0016787">
    <property type="term" value="F:hydrolase activity"/>
    <property type="evidence" value="ECO:0007669"/>
    <property type="project" value="UniProtKB-KW"/>
</dbReference>
<evidence type="ECO:0000256" key="1">
    <source>
        <dbReference type="ARBA" id="ARBA00004170"/>
    </source>
</evidence>
<evidence type="ECO:0000313" key="26">
    <source>
        <dbReference type="Proteomes" id="UP000321595"/>
    </source>
</evidence>
<dbReference type="GO" id="GO:0005737">
    <property type="term" value="C:cytoplasm"/>
    <property type="evidence" value="ECO:0007669"/>
    <property type="project" value="UniProtKB-SubCell"/>
</dbReference>
<evidence type="ECO:0000313" key="25">
    <source>
        <dbReference type="EMBL" id="QED30094.1"/>
    </source>
</evidence>
<evidence type="ECO:0000256" key="6">
    <source>
        <dbReference type="ARBA" id="ARBA00022703"/>
    </source>
</evidence>
<comment type="subcellular location">
    <subcellularLocation>
        <location evidence="3">Cell projection</location>
        <location evidence="3">Ruffle membrane</location>
    </subcellularLocation>
    <subcellularLocation>
        <location evidence="2">Cytoplasm</location>
    </subcellularLocation>
    <subcellularLocation>
        <location evidence="1">Membrane</location>
        <topology evidence="1">Peripheral membrane protein</topology>
    </subcellularLocation>
</comment>
<dbReference type="RefSeq" id="WP_146963477.1">
    <property type="nucleotide sequence ID" value="NZ_CP042467.1"/>
</dbReference>
<evidence type="ECO:0000256" key="12">
    <source>
        <dbReference type="ARBA" id="ARBA00023273"/>
    </source>
</evidence>
<comment type="catalytic activity">
    <reaction evidence="20">
        <text>hexadecanoyl-CoA + H2O = hexadecanoate + CoA + H(+)</text>
        <dbReference type="Rhea" id="RHEA:16645"/>
        <dbReference type="ChEBI" id="CHEBI:7896"/>
        <dbReference type="ChEBI" id="CHEBI:15377"/>
        <dbReference type="ChEBI" id="CHEBI:15378"/>
        <dbReference type="ChEBI" id="CHEBI:57287"/>
        <dbReference type="ChEBI" id="CHEBI:57379"/>
        <dbReference type="EC" id="3.1.2.2"/>
    </reaction>
    <physiologicalReaction direction="left-to-right" evidence="20">
        <dbReference type="Rhea" id="RHEA:16646"/>
    </physiologicalReaction>
</comment>
<evidence type="ECO:0000256" key="14">
    <source>
        <dbReference type="ARBA" id="ARBA00037002"/>
    </source>
</evidence>
<organism evidence="25 26">
    <name type="scientific">Microvenator marinus</name>
    <dbReference type="NCBI Taxonomy" id="2600177"/>
    <lineage>
        <taxon>Bacteria</taxon>
        <taxon>Deltaproteobacteria</taxon>
        <taxon>Bradymonadales</taxon>
        <taxon>Microvenatoraceae</taxon>
        <taxon>Microvenator</taxon>
    </lineage>
</organism>
<evidence type="ECO:0000256" key="8">
    <source>
        <dbReference type="ARBA" id="ARBA00022832"/>
    </source>
</evidence>
<evidence type="ECO:0000256" key="10">
    <source>
        <dbReference type="ARBA" id="ARBA00023098"/>
    </source>
</evidence>
<feature type="domain" description="Thioesterase" evidence="24">
    <location>
        <begin position="73"/>
        <end position="145"/>
    </location>
</feature>
<evidence type="ECO:0000256" key="2">
    <source>
        <dbReference type="ARBA" id="ARBA00004496"/>
    </source>
</evidence>
<dbReference type="OrthoDB" id="9813282at2"/>
<evidence type="ECO:0000256" key="7">
    <source>
        <dbReference type="ARBA" id="ARBA00022801"/>
    </source>
</evidence>
<evidence type="ECO:0000256" key="17">
    <source>
        <dbReference type="ARBA" id="ARBA00040123"/>
    </source>
</evidence>
<dbReference type="InterPro" id="IPR006683">
    <property type="entry name" value="Thioestr_dom"/>
</dbReference>
<reference evidence="25 26" key="1">
    <citation type="submission" date="2019-08" db="EMBL/GenBank/DDBJ databases">
        <authorList>
            <person name="Liang Q."/>
        </authorList>
    </citation>
    <scope>NUCLEOTIDE SEQUENCE [LARGE SCALE GENOMIC DNA]</scope>
    <source>
        <strain evidence="25 26">V1718</strain>
    </source>
</reference>
<dbReference type="GO" id="GO:0006631">
    <property type="term" value="P:fatty acid metabolic process"/>
    <property type="evidence" value="ECO:0007669"/>
    <property type="project" value="UniProtKB-KW"/>
</dbReference>
<dbReference type="EC" id="3.1.2.2" evidence="16"/>
<evidence type="ECO:0000256" key="5">
    <source>
        <dbReference type="ARBA" id="ARBA00022490"/>
    </source>
</evidence>
<comment type="catalytic activity">
    <reaction evidence="23">
        <text>tetradecanoyl-CoA + H2O = tetradecanoate + CoA + H(+)</text>
        <dbReference type="Rhea" id="RHEA:40119"/>
        <dbReference type="ChEBI" id="CHEBI:15377"/>
        <dbReference type="ChEBI" id="CHEBI:15378"/>
        <dbReference type="ChEBI" id="CHEBI:30807"/>
        <dbReference type="ChEBI" id="CHEBI:57287"/>
        <dbReference type="ChEBI" id="CHEBI:57385"/>
    </reaction>
    <physiologicalReaction direction="left-to-right" evidence="23">
        <dbReference type="Rhea" id="RHEA:40120"/>
    </physiologicalReaction>
</comment>
<keyword evidence="7" id="KW-0378">Hydrolase</keyword>
<comment type="catalytic activity">
    <reaction evidence="22">
        <text>dodecanoyl-CoA + H2O = dodecanoate + CoA + H(+)</text>
        <dbReference type="Rhea" id="RHEA:30135"/>
        <dbReference type="ChEBI" id="CHEBI:15377"/>
        <dbReference type="ChEBI" id="CHEBI:15378"/>
        <dbReference type="ChEBI" id="CHEBI:18262"/>
        <dbReference type="ChEBI" id="CHEBI:57287"/>
        <dbReference type="ChEBI" id="CHEBI:57375"/>
    </reaction>
    <physiologicalReaction direction="left-to-right" evidence="22">
        <dbReference type="Rhea" id="RHEA:30136"/>
    </physiologicalReaction>
</comment>
<evidence type="ECO:0000256" key="9">
    <source>
        <dbReference type="ARBA" id="ARBA00022946"/>
    </source>
</evidence>
<dbReference type="Proteomes" id="UP000321595">
    <property type="component" value="Chromosome"/>
</dbReference>
<accession>A0A5B8XXG3</accession>
<proteinExistence type="inferred from homology"/>
<evidence type="ECO:0000256" key="19">
    <source>
        <dbReference type="ARBA" id="ARBA00047588"/>
    </source>
</evidence>
<dbReference type="Gene3D" id="3.10.129.10">
    <property type="entry name" value="Hotdog Thioesterase"/>
    <property type="match status" value="1"/>
</dbReference>
<evidence type="ECO:0000256" key="16">
    <source>
        <dbReference type="ARBA" id="ARBA00038848"/>
    </source>
</evidence>
<dbReference type="InterPro" id="IPR052365">
    <property type="entry name" value="THEM4/THEM5_acyl-CoA_thioest"/>
</dbReference>
<evidence type="ECO:0000256" key="20">
    <source>
        <dbReference type="ARBA" id="ARBA00047734"/>
    </source>
</evidence>
<comment type="catalytic activity">
    <reaction evidence="14">
        <text>(9Z)-octadecenoyl-CoA + H2O = (9Z)-octadecenoate + CoA + H(+)</text>
        <dbReference type="Rhea" id="RHEA:40139"/>
        <dbReference type="ChEBI" id="CHEBI:15377"/>
        <dbReference type="ChEBI" id="CHEBI:15378"/>
        <dbReference type="ChEBI" id="CHEBI:30823"/>
        <dbReference type="ChEBI" id="CHEBI:57287"/>
        <dbReference type="ChEBI" id="CHEBI:57387"/>
    </reaction>
    <physiologicalReaction direction="left-to-right" evidence="14">
        <dbReference type="Rhea" id="RHEA:40140"/>
    </physiologicalReaction>
</comment>
<keyword evidence="4" id="KW-1003">Cell membrane</keyword>
<comment type="catalytic activity">
    <reaction evidence="21">
        <text>decanoyl-CoA + H2O = decanoate + CoA + H(+)</text>
        <dbReference type="Rhea" id="RHEA:40059"/>
        <dbReference type="ChEBI" id="CHEBI:15377"/>
        <dbReference type="ChEBI" id="CHEBI:15378"/>
        <dbReference type="ChEBI" id="CHEBI:27689"/>
        <dbReference type="ChEBI" id="CHEBI:57287"/>
        <dbReference type="ChEBI" id="CHEBI:61430"/>
    </reaction>
    <physiologicalReaction direction="left-to-right" evidence="21">
        <dbReference type="Rhea" id="RHEA:40060"/>
    </physiologicalReaction>
</comment>
<evidence type="ECO:0000256" key="18">
    <source>
        <dbReference type="ARBA" id="ARBA00043210"/>
    </source>
</evidence>
<evidence type="ECO:0000256" key="15">
    <source>
        <dbReference type="ARBA" id="ARBA00038456"/>
    </source>
</evidence>
<evidence type="ECO:0000256" key="13">
    <source>
        <dbReference type="ARBA" id="ARBA00035852"/>
    </source>
</evidence>
<dbReference type="GO" id="GO:0016020">
    <property type="term" value="C:membrane"/>
    <property type="evidence" value="ECO:0007669"/>
    <property type="project" value="UniProtKB-SubCell"/>
</dbReference>
<dbReference type="KEGG" id="bbae:FRD01_23230"/>
<sequence>MVDFTHPGPDDADLDIPGLQRADDRLAHLTFERSFLSGPHHDKGIMNVRWFLGPNDTLKGRAWFGPGAQGPPGHAHGGSIAAVLDEALGSACWAAGHPVLAAELTTRFKQKVKLGQAYDVEAEVTRVEGRKIFVEGRILNGDEVLAEATGLFIVMRDFDGF</sequence>
<comment type="catalytic activity">
    <reaction evidence="13">
        <text>(5Z,8Z,11Z,14Z)-eicosatetraenoyl-CoA + H2O = (5Z,8Z,11Z,14Z)-eicosatetraenoate + CoA + H(+)</text>
        <dbReference type="Rhea" id="RHEA:40151"/>
        <dbReference type="ChEBI" id="CHEBI:15377"/>
        <dbReference type="ChEBI" id="CHEBI:15378"/>
        <dbReference type="ChEBI" id="CHEBI:32395"/>
        <dbReference type="ChEBI" id="CHEBI:57287"/>
        <dbReference type="ChEBI" id="CHEBI:57368"/>
    </reaction>
    <physiologicalReaction direction="left-to-right" evidence="13">
        <dbReference type="Rhea" id="RHEA:40152"/>
    </physiologicalReaction>
</comment>
<evidence type="ECO:0000256" key="3">
    <source>
        <dbReference type="ARBA" id="ARBA00004632"/>
    </source>
</evidence>
<keyword evidence="11" id="KW-0472">Membrane</keyword>
<dbReference type="AlphaFoldDB" id="A0A5B8XXG3"/>
<evidence type="ECO:0000256" key="23">
    <source>
        <dbReference type="ARBA" id="ARBA00048180"/>
    </source>
</evidence>
<comment type="catalytic activity">
    <reaction evidence="19">
        <text>octanoyl-CoA + H2O = octanoate + CoA + H(+)</text>
        <dbReference type="Rhea" id="RHEA:30143"/>
        <dbReference type="ChEBI" id="CHEBI:15377"/>
        <dbReference type="ChEBI" id="CHEBI:15378"/>
        <dbReference type="ChEBI" id="CHEBI:25646"/>
        <dbReference type="ChEBI" id="CHEBI:57287"/>
        <dbReference type="ChEBI" id="CHEBI:57386"/>
    </reaction>
    <physiologicalReaction direction="left-to-right" evidence="19">
        <dbReference type="Rhea" id="RHEA:30144"/>
    </physiologicalReaction>
</comment>
<keyword evidence="12" id="KW-0966">Cell projection</keyword>
<protein>
    <recommendedName>
        <fullName evidence="17">Acyl-coenzyme A thioesterase THEM4</fullName>
        <ecNumber evidence="16">3.1.2.2</ecNumber>
    </recommendedName>
    <alternativeName>
        <fullName evidence="18">Thioesterase superfamily member 4</fullName>
    </alternativeName>
</protein>
<evidence type="ECO:0000256" key="11">
    <source>
        <dbReference type="ARBA" id="ARBA00023136"/>
    </source>
</evidence>
<dbReference type="InterPro" id="IPR029069">
    <property type="entry name" value="HotDog_dom_sf"/>
</dbReference>
<evidence type="ECO:0000256" key="21">
    <source>
        <dbReference type="ARBA" id="ARBA00047969"/>
    </source>
</evidence>
<keyword evidence="10" id="KW-0443">Lipid metabolism</keyword>